<reference evidence="7" key="1">
    <citation type="journal article" date="2011" name="Nature">
        <title>Genome sequence and analysis of the tuber crop potato.</title>
        <authorList>
            <consortium name="The Potato Genome Sequencing Consortium"/>
        </authorList>
    </citation>
    <scope>NUCLEOTIDE SEQUENCE [LARGE SCALE GENOMIC DNA]</scope>
    <source>
        <strain evidence="7">cv. DM1-3 516 R44</strain>
    </source>
</reference>
<accession>M1BXZ4</accession>
<dbReference type="Proteomes" id="UP000011115">
    <property type="component" value="Unassembled WGS sequence"/>
</dbReference>
<keyword evidence="1" id="KW-0349">Heme</keyword>
<dbReference type="InterPro" id="IPR050651">
    <property type="entry name" value="Plant_Cytochrome_P450_Monoox"/>
</dbReference>
<dbReference type="GO" id="GO:0005506">
    <property type="term" value="F:iron ion binding"/>
    <property type="evidence" value="ECO:0007669"/>
    <property type="project" value="InterPro"/>
</dbReference>
<evidence type="ECO:0000313" key="6">
    <source>
        <dbReference type="EnsemblPlants" id="PGSC0003DMT400055474"/>
    </source>
</evidence>
<reference evidence="6" key="2">
    <citation type="submission" date="2015-06" db="UniProtKB">
        <authorList>
            <consortium name="EnsemblPlants"/>
        </authorList>
    </citation>
    <scope>IDENTIFICATION</scope>
    <source>
        <strain evidence="6">DM1-3 516 R44</strain>
    </source>
</reference>
<name>M1BXZ4_SOLTU</name>
<sequence length="396" mass="46339">MDNLYLYFPVLFLVHYIISRHFLNKLQNLPPSPFPTLPFIGHLYLLSKPFHRALFKVSNRYGSVVFLQFGSRPVLLVSSPLVAEDCFTKNDIIFANRPDFLSGKYFGYNFTSLAWSSYGEHWRNLRRISTLEVLSSYRIQTLSSIRSDKINYLIRRLFRVSIENLEKIVEMKSSLFNFTFNVISRMIAGKRYYGENSKEAMLFQDISKETINTTPKANILDFLPFMRWFGLHSVEEKMMELQKKRDNFMRKEIDEHRRLKTSGSFPSAEVVAGKKKTIMEVLLDLQKTDPEYYTDETIRNLLLILLQAGSDISAVTLEWAFSRLLDNREILKTAQTEIDNQVGQDRMNPIWLNFLTSDASSMRHCGCIQQPLYLCLTFHQKSAKLQDIEFRVEQSY</sequence>
<dbReference type="InterPro" id="IPR036396">
    <property type="entry name" value="Cyt_P450_sf"/>
</dbReference>
<dbReference type="OMA" id="YPPERCC"/>
<dbReference type="PaxDb" id="4113-PGSC0003DMT400055474"/>
<keyword evidence="3" id="KW-0560">Oxidoreductase</keyword>
<keyword evidence="7" id="KW-1185">Reference proteome</keyword>
<dbReference type="HOGENOM" id="CLU_001570_4_0_1"/>
<evidence type="ECO:0000256" key="5">
    <source>
        <dbReference type="ARBA" id="ARBA00023033"/>
    </source>
</evidence>
<dbReference type="Pfam" id="PF00067">
    <property type="entry name" value="p450"/>
    <property type="match status" value="1"/>
</dbReference>
<dbReference type="PANTHER" id="PTHR47947:SF24">
    <property type="entry name" value="ISOFLAVONE 2'-HYDROXYLASE-LIKE"/>
    <property type="match status" value="1"/>
</dbReference>
<evidence type="ECO:0000256" key="1">
    <source>
        <dbReference type="ARBA" id="ARBA00022617"/>
    </source>
</evidence>
<proteinExistence type="predicted"/>
<keyword evidence="2" id="KW-0479">Metal-binding</keyword>
<organism evidence="6 7">
    <name type="scientific">Solanum tuberosum</name>
    <name type="common">Potato</name>
    <dbReference type="NCBI Taxonomy" id="4113"/>
    <lineage>
        <taxon>Eukaryota</taxon>
        <taxon>Viridiplantae</taxon>
        <taxon>Streptophyta</taxon>
        <taxon>Embryophyta</taxon>
        <taxon>Tracheophyta</taxon>
        <taxon>Spermatophyta</taxon>
        <taxon>Magnoliopsida</taxon>
        <taxon>eudicotyledons</taxon>
        <taxon>Gunneridae</taxon>
        <taxon>Pentapetalae</taxon>
        <taxon>asterids</taxon>
        <taxon>lamiids</taxon>
        <taxon>Solanales</taxon>
        <taxon>Solanaceae</taxon>
        <taxon>Solanoideae</taxon>
        <taxon>Solaneae</taxon>
        <taxon>Solanum</taxon>
    </lineage>
</organism>
<dbReference type="GO" id="GO:0016712">
    <property type="term" value="F:oxidoreductase activity, acting on paired donors, with incorporation or reduction of molecular oxygen, reduced flavin or flavoprotein as one donor, and incorporation of one atom of oxygen"/>
    <property type="evidence" value="ECO:0000318"/>
    <property type="project" value="GO_Central"/>
</dbReference>
<dbReference type="SUPFAM" id="SSF48264">
    <property type="entry name" value="Cytochrome P450"/>
    <property type="match status" value="1"/>
</dbReference>
<dbReference type="InParanoid" id="M1BXZ4"/>
<dbReference type="PRINTS" id="PR00463">
    <property type="entry name" value="EP450I"/>
</dbReference>
<dbReference type="Gene3D" id="1.10.630.10">
    <property type="entry name" value="Cytochrome P450"/>
    <property type="match status" value="1"/>
</dbReference>
<evidence type="ECO:0000256" key="2">
    <source>
        <dbReference type="ARBA" id="ARBA00022723"/>
    </source>
</evidence>
<dbReference type="InterPro" id="IPR001128">
    <property type="entry name" value="Cyt_P450"/>
</dbReference>
<dbReference type="EnsemblPlants" id="PGSC0003DMT400055474">
    <property type="protein sequence ID" value="PGSC0003DMT400055474"/>
    <property type="gene ID" value="PGSC0003DMG400021540"/>
</dbReference>
<dbReference type="InterPro" id="IPR002401">
    <property type="entry name" value="Cyt_P450_E_grp-I"/>
</dbReference>
<dbReference type="eggNOG" id="KOG0156">
    <property type="taxonomic scope" value="Eukaryota"/>
</dbReference>
<keyword evidence="5" id="KW-0503">Monooxygenase</keyword>
<keyword evidence="4" id="KW-0408">Iron</keyword>
<evidence type="ECO:0000256" key="3">
    <source>
        <dbReference type="ARBA" id="ARBA00023002"/>
    </source>
</evidence>
<dbReference type="AlphaFoldDB" id="M1BXZ4"/>
<protein>
    <submittedName>
        <fullName evidence="6">CYP81B36</fullName>
    </submittedName>
</protein>
<dbReference type="Gramene" id="PGSC0003DMT400055474">
    <property type="protein sequence ID" value="PGSC0003DMT400055474"/>
    <property type="gene ID" value="PGSC0003DMG400021540"/>
</dbReference>
<dbReference type="PANTHER" id="PTHR47947">
    <property type="entry name" value="CYTOCHROME P450 82C3-RELATED"/>
    <property type="match status" value="1"/>
</dbReference>
<dbReference type="GO" id="GO:0020037">
    <property type="term" value="F:heme binding"/>
    <property type="evidence" value="ECO:0007669"/>
    <property type="project" value="InterPro"/>
</dbReference>
<evidence type="ECO:0000256" key="4">
    <source>
        <dbReference type="ARBA" id="ARBA00023004"/>
    </source>
</evidence>
<evidence type="ECO:0000313" key="7">
    <source>
        <dbReference type="Proteomes" id="UP000011115"/>
    </source>
</evidence>